<organism evidence="2 3">
    <name type="scientific">Anaerofustis stercorihominis DSM 17244</name>
    <dbReference type="NCBI Taxonomy" id="445971"/>
    <lineage>
        <taxon>Bacteria</taxon>
        <taxon>Bacillati</taxon>
        <taxon>Bacillota</taxon>
        <taxon>Clostridia</taxon>
        <taxon>Eubacteriales</taxon>
        <taxon>Eubacteriaceae</taxon>
        <taxon>Anaerofustis</taxon>
    </lineage>
</organism>
<keyword evidence="1" id="KW-0812">Transmembrane</keyword>
<reference evidence="2" key="2">
    <citation type="submission" date="2013-08" db="EMBL/GenBank/DDBJ databases">
        <title>Draft genome sequence of Anaerofustis stercorihominis (DSM 17244).</title>
        <authorList>
            <person name="Sudarsanam P."/>
            <person name="Ley R."/>
            <person name="Guruge J."/>
            <person name="Turnbaugh P.J."/>
            <person name="Mahowald M."/>
            <person name="Liep D."/>
            <person name="Gordon J."/>
        </authorList>
    </citation>
    <scope>NUCLEOTIDE SEQUENCE</scope>
    <source>
        <strain evidence="2">DSM 17244</strain>
    </source>
</reference>
<dbReference type="STRING" id="445971.ANASTE_00238"/>
<keyword evidence="1" id="KW-0472">Membrane</keyword>
<dbReference type="EMBL" id="ABIL02000004">
    <property type="protein sequence ID" value="EDS73383.1"/>
    <property type="molecule type" value="Genomic_DNA"/>
</dbReference>
<proteinExistence type="predicted"/>
<comment type="caution">
    <text evidence="2">The sequence shown here is derived from an EMBL/GenBank/DDBJ whole genome shotgun (WGS) entry which is preliminary data.</text>
</comment>
<dbReference type="HOGENOM" id="CLU_2646589_0_0_9"/>
<reference evidence="2" key="1">
    <citation type="submission" date="2008-01" db="EMBL/GenBank/DDBJ databases">
        <authorList>
            <person name="Fulton L."/>
            <person name="Clifton S."/>
            <person name="Fulton B."/>
            <person name="Xu J."/>
            <person name="Minx P."/>
            <person name="Pepin K.H."/>
            <person name="Johnson M."/>
            <person name="Thiruvilangam P."/>
            <person name="Bhonagiri V."/>
            <person name="Nash W.E."/>
            <person name="Mardis E.R."/>
            <person name="Wilson R.K."/>
        </authorList>
    </citation>
    <scope>NUCLEOTIDE SEQUENCE [LARGE SCALE GENOMIC DNA]</scope>
    <source>
        <strain evidence="2">DSM 17244</strain>
    </source>
</reference>
<sequence length="76" mass="8898">MVNITAISYKKCTFCDKKTNTKNCIFITALKYKCYTIILIFLKFLYILNITLLSQKVRLLILLSKTLKLLKTEDTK</sequence>
<dbReference type="Proteomes" id="UP000005178">
    <property type="component" value="Unassembled WGS sequence"/>
</dbReference>
<keyword evidence="1" id="KW-1133">Transmembrane helix</keyword>
<dbReference type="AlphaFoldDB" id="B1C698"/>
<evidence type="ECO:0000256" key="1">
    <source>
        <dbReference type="SAM" id="Phobius"/>
    </source>
</evidence>
<protein>
    <submittedName>
        <fullName evidence="2">Uncharacterized protein</fullName>
    </submittedName>
</protein>
<gene>
    <name evidence="2" type="ORF">ANASTE_00238</name>
</gene>
<accession>B1C698</accession>
<feature type="transmembrane region" description="Helical" evidence="1">
    <location>
        <begin position="35"/>
        <end position="53"/>
    </location>
</feature>
<evidence type="ECO:0000313" key="2">
    <source>
        <dbReference type="EMBL" id="EDS73383.1"/>
    </source>
</evidence>
<evidence type="ECO:0000313" key="3">
    <source>
        <dbReference type="Proteomes" id="UP000005178"/>
    </source>
</evidence>
<name>B1C698_9FIRM</name>
<keyword evidence="3" id="KW-1185">Reference proteome</keyword>